<dbReference type="Proteomes" id="UP001161405">
    <property type="component" value="Unassembled WGS sequence"/>
</dbReference>
<evidence type="ECO:0000313" key="4">
    <source>
        <dbReference type="Proteomes" id="UP001161405"/>
    </source>
</evidence>
<evidence type="ECO:0000313" key="3">
    <source>
        <dbReference type="EMBL" id="GLQ16669.1"/>
    </source>
</evidence>
<dbReference type="InterPro" id="IPR018677">
    <property type="entry name" value="DUF2157"/>
</dbReference>
<evidence type="ECO:0000256" key="1">
    <source>
        <dbReference type="SAM" id="Phobius"/>
    </source>
</evidence>
<gene>
    <name evidence="3" type="ORF">GCM10007879_09180</name>
</gene>
<dbReference type="Pfam" id="PF09925">
    <property type="entry name" value="DUF2157"/>
    <property type="match status" value="1"/>
</dbReference>
<reference evidence="3" key="2">
    <citation type="submission" date="2023-01" db="EMBL/GenBank/DDBJ databases">
        <title>Draft genome sequence of Maritalea porphyrae strain NBRC 107169.</title>
        <authorList>
            <person name="Sun Q."/>
            <person name="Mori K."/>
        </authorList>
    </citation>
    <scope>NUCLEOTIDE SEQUENCE</scope>
    <source>
        <strain evidence="3">NBRC 107169</strain>
    </source>
</reference>
<accession>A0ABQ5UN61</accession>
<feature type="transmembrane region" description="Helical" evidence="1">
    <location>
        <begin position="132"/>
        <end position="149"/>
    </location>
</feature>
<comment type="caution">
    <text evidence="3">The sequence shown here is derived from an EMBL/GenBank/DDBJ whole genome shotgun (WGS) entry which is preliminary data.</text>
</comment>
<feature type="transmembrane region" description="Helical" evidence="1">
    <location>
        <begin position="254"/>
        <end position="270"/>
    </location>
</feature>
<sequence length="349" mass="38964">MTKTVDFDAPLTEGDLDQLYREGKLPRAGMQHLLQLIAPRNLWGLWADKLSLVVGVILVLAGIVFFFAFNWREMPGWQKLGLINLGLVTCLVAALVRGLDSVAGQALAIGASLFVGVFMAVFGQIYQTGADAYQLFMMWAILILPWAILSKSLAHWTLWLVIAHIFMVAIWVQTVGDGFEIDVPLAIVGLLAFGVQSFHAQKHPKGWTAHKWFSWIWLFYSLTLTAFLVGAWIFKLRYGLNIYSDPFDGRLQDIAGLIGIVLHALGYYFAFRLFRNLVSAQIWTLISSILTSTIFLILFAEWIFDWGDGGLLFGGLFMAAVVAGIFWGGIKFLNLHEFVGIPAKENENA</sequence>
<feature type="transmembrane region" description="Helical" evidence="1">
    <location>
        <begin position="81"/>
        <end position="99"/>
    </location>
</feature>
<keyword evidence="4" id="KW-1185">Reference proteome</keyword>
<feature type="transmembrane region" description="Helical" evidence="1">
    <location>
        <begin position="106"/>
        <end position="126"/>
    </location>
</feature>
<name>A0ABQ5UN61_9HYPH</name>
<keyword evidence="1" id="KW-0812">Transmembrane</keyword>
<feature type="transmembrane region" description="Helical" evidence="1">
    <location>
        <begin position="156"/>
        <end position="175"/>
    </location>
</feature>
<dbReference type="RefSeq" id="WP_284362355.1">
    <property type="nucleotide sequence ID" value="NZ_BSNI01000002.1"/>
</dbReference>
<keyword evidence="1" id="KW-1133">Transmembrane helix</keyword>
<feature type="transmembrane region" description="Helical" evidence="1">
    <location>
        <begin position="310"/>
        <end position="330"/>
    </location>
</feature>
<feature type="transmembrane region" description="Helical" evidence="1">
    <location>
        <begin position="212"/>
        <end position="234"/>
    </location>
</feature>
<reference evidence="3" key="1">
    <citation type="journal article" date="2014" name="Int. J. Syst. Evol. Microbiol.">
        <title>Complete genome of a new Firmicutes species belonging to the dominant human colonic microbiota ('Ruminococcus bicirculans') reveals two chromosomes and a selective capacity to utilize plant glucans.</title>
        <authorList>
            <consortium name="NISC Comparative Sequencing Program"/>
            <person name="Wegmann U."/>
            <person name="Louis P."/>
            <person name="Goesmann A."/>
            <person name="Henrissat B."/>
            <person name="Duncan S.H."/>
            <person name="Flint H.J."/>
        </authorList>
    </citation>
    <scope>NUCLEOTIDE SEQUENCE</scope>
    <source>
        <strain evidence="3">NBRC 107169</strain>
    </source>
</reference>
<organism evidence="3 4">
    <name type="scientific">Maritalea porphyrae</name>
    <dbReference type="NCBI Taxonomy" id="880732"/>
    <lineage>
        <taxon>Bacteria</taxon>
        <taxon>Pseudomonadati</taxon>
        <taxon>Pseudomonadota</taxon>
        <taxon>Alphaproteobacteria</taxon>
        <taxon>Hyphomicrobiales</taxon>
        <taxon>Devosiaceae</taxon>
        <taxon>Maritalea</taxon>
    </lineage>
</organism>
<feature type="transmembrane region" description="Helical" evidence="1">
    <location>
        <begin position="50"/>
        <end position="69"/>
    </location>
</feature>
<proteinExistence type="predicted"/>
<feature type="transmembrane region" description="Helical" evidence="1">
    <location>
        <begin position="181"/>
        <end position="200"/>
    </location>
</feature>
<keyword evidence="1" id="KW-0472">Membrane</keyword>
<feature type="domain" description="DUF2157" evidence="2">
    <location>
        <begin position="48"/>
        <end position="156"/>
    </location>
</feature>
<feature type="transmembrane region" description="Helical" evidence="1">
    <location>
        <begin position="282"/>
        <end position="304"/>
    </location>
</feature>
<evidence type="ECO:0000259" key="2">
    <source>
        <dbReference type="Pfam" id="PF09925"/>
    </source>
</evidence>
<protein>
    <recommendedName>
        <fullName evidence="2">DUF2157 domain-containing protein</fullName>
    </recommendedName>
</protein>
<dbReference type="EMBL" id="BSNI01000002">
    <property type="protein sequence ID" value="GLQ16669.1"/>
    <property type="molecule type" value="Genomic_DNA"/>
</dbReference>